<evidence type="ECO:0000313" key="2">
    <source>
        <dbReference type="EMBL" id="GBO33061.1"/>
    </source>
</evidence>
<keyword evidence="1" id="KW-1133">Transmembrane helix</keyword>
<keyword evidence="1" id="KW-0812">Transmembrane</keyword>
<reference evidence="2 3" key="1">
    <citation type="journal article" date="2019" name="Sci. Rep.">
        <title>Orb-weaving spider Araneus ventricosus genome elucidates the spidroin gene catalogue.</title>
        <authorList>
            <person name="Kono N."/>
            <person name="Nakamura H."/>
            <person name="Ohtoshi R."/>
            <person name="Moran D.A.P."/>
            <person name="Shinohara A."/>
            <person name="Yoshida Y."/>
            <person name="Fujiwara M."/>
            <person name="Mori M."/>
            <person name="Tomita M."/>
            <person name="Arakawa K."/>
        </authorList>
    </citation>
    <scope>NUCLEOTIDE SEQUENCE [LARGE SCALE GENOMIC DNA]</scope>
</reference>
<dbReference type="AlphaFoldDB" id="A0A4Y2W830"/>
<dbReference type="Proteomes" id="UP000499080">
    <property type="component" value="Unassembled WGS sequence"/>
</dbReference>
<proteinExistence type="predicted"/>
<name>A0A4Y2W830_ARAVE</name>
<keyword evidence="1" id="KW-0472">Membrane</keyword>
<evidence type="ECO:0000313" key="3">
    <source>
        <dbReference type="Proteomes" id="UP000499080"/>
    </source>
</evidence>
<organism evidence="2 3">
    <name type="scientific">Araneus ventricosus</name>
    <name type="common">Orbweaver spider</name>
    <name type="synonym">Epeira ventricosa</name>
    <dbReference type="NCBI Taxonomy" id="182803"/>
    <lineage>
        <taxon>Eukaryota</taxon>
        <taxon>Metazoa</taxon>
        <taxon>Ecdysozoa</taxon>
        <taxon>Arthropoda</taxon>
        <taxon>Chelicerata</taxon>
        <taxon>Arachnida</taxon>
        <taxon>Araneae</taxon>
        <taxon>Araneomorphae</taxon>
        <taxon>Entelegynae</taxon>
        <taxon>Araneoidea</taxon>
        <taxon>Araneidae</taxon>
        <taxon>Araneus</taxon>
    </lineage>
</organism>
<dbReference type="EMBL" id="BGPR01056595">
    <property type="protein sequence ID" value="GBO33061.1"/>
    <property type="molecule type" value="Genomic_DNA"/>
</dbReference>
<comment type="caution">
    <text evidence="2">The sequence shown here is derived from an EMBL/GenBank/DDBJ whole genome shotgun (WGS) entry which is preliminary data.</text>
</comment>
<keyword evidence="3" id="KW-1185">Reference proteome</keyword>
<protein>
    <submittedName>
        <fullName evidence="2">Uncharacterized protein</fullName>
    </submittedName>
</protein>
<feature type="transmembrane region" description="Helical" evidence="1">
    <location>
        <begin position="31"/>
        <end position="52"/>
    </location>
</feature>
<sequence length="86" mass="9509">MEKKLAHGILFYATLYINGILLAIGTLTGRWIFLLLILLSSALAVYMSYLTVNENKHVEKMGEWFGSLLGGVFEKAKSTVKKLSSG</sequence>
<accession>A0A4Y2W830</accession>
<feature type="transmembrane region" description="Helical" evidence="1">
    <location>
        <begin position="7"/>
        <end position="25"/>
    </location>
</feature>
<evidence type="ECO:0000256" key="1">
    <source>
        <dbReference type="SAM" id="Phobius"/>
    </source>
</evidence>
<gene>
    <name evidence="2" type="ORF">AVEN_34100_1</name>
</gene>